<dbReference type="AlphaFoldDB" id="A0A934IIL3"/>
<dbReference type="Proteomes" id="UP000642488">
    <property type="component" value="Unassembled WGS sequence"/>
</dbReference>
<organism evidence="2 3">
    <name type="scientific">Palleronia pontilimi</name>
    <dbReference type="NCBI Taxonomy" id="1964209"/>
    <lineage>
        <taxon>Bacteria</taxon>
        <taxon>Pseudomonadati</taxon>
        <taxon>Pseudomonadota</taxon>
        <taxon>Alphaproteobacteria</taxon>
        <taxon>Rhodobacterales</taxon>
        <taxon>Roseobacteraceae</taxon>
        <taxon>Palleronia</taxon>
    </lineage>
</organism>
<accession>A0A934IIL3</accession>
<keyword evidence="3" id="KW-1185">Reference proteome</keyword>
<dbReference type="EMBL" id="JAEKPD010000016">
    <property type="protein sequence ID" value="MBJ3764035.1"/>
    <property type="molecule type" value="Genomic_DNA"/>
</dbReference>
<keyword evidence="1" id="KW-0472">Membrane</keyword>
<evidence type="ECO:0000313" key="2">
    <source>
        <dbReference type="EMBL" id="MBJ3764035.1"/>
    </source>
</evidence>
<dbReference type="RefSeq" id="WP_198917211.1">
    <property type="nucleotide sequence ID" value="NZ_JAEKPD010000016.1"/>
</dbReference>
<protein>
    <recommendedName>
        <fullName evidence="4">50S ribosomal protein L35</fullName>
    </recommendedName>
</protein>
<sequence length="75" mass="7850">MIDPDYALIAGIFFVLLAVISLLAALADKRRPGSAIALTVLGGGMIWWASARAPGGYAPTDVPMIVLEIVGRVLN</sequence>
<name>A0A934IIL3_9RHOB</name>
<evidence type="ECO:0008006" key="4">
    <source>
        <dbReference type="Google" id="ProtNLM"/>
    </source>
</evidence>
<keyword evidence="1" id="KW-1133">Transmembrane helix</keyword>
<feature type="transmembrane region" description="Helical" evidence="1">
    <location>
        <begin position="33"/>
        <end position="50"/>
    </location>
</feature>
<keyword evidence="1" id="KW-0812">Transmembrane</keyword>
<evidence type="ECO:0000256" key="1">
    <source>
        <dbReference type="SAM" id="Phobius"/>
    </source>
</evidence>
<proteinExistence type="predicted"/>
<reference evidence="2" key="1">
    <citation type="submission" date="2020-12" db="EMBL/GenBank/DDBJ databases">
        <title>Bacterial taxonomy.</title>
        <authorList>
            <person name="Pan X."/>
        </authorList>
    </citation>
    <scope>NUCLEOTIDE SEQUENCE</scope>
    <source>
        <strain evidence="2">KCTC 52957</strain>
    </source>
</reference>
<gene>
    <name evidence="2" type="ORF">ILP92_14895</name>
</gene>
<feature type="transmembrane region" description="Helical" evidence="1">
    <location>
        <begin position="6"/>
        <end position="26"/>
    </location>
</feature>
<evidence type="ECO:0000313" key="3">
    <source>
        <dbReference type="Proteomes" id="UP000642488"/>
    </source>
</evidence>
<comment type="caution">
    <text evidence="2">The sequence shown here is derived from an EMBL/GenBank/DDBJ whole genome shotgun (WGS) entry which is preliminary data.</text>
</comment>